<keyword evidence="6" id="KW-0325">Glycoprotein</keyword>
<reference evidence="7 8" key="1">
    <citation type="submission" date="2021-07" db="EMBL/GenBank/DDBJ databases">
        <title>The Aristolochia fimbriata genome: insights into angiosperm evolution, floral development and chemical biosynthesis.</title>
        <authorList>
            <person name="Jiao Y."/>
        </authorList>
    </citation>
    <scope>NUCLEOTIDE SEQUENCE [LARGE SCALE GENOMIC DNA]</scope>
    <source>
        <strain evidence="7">IBCAS-2021</strain>
        <tissue evidence="7">Leaf</tissue>
    </source>
</reference>
<dbReference type="GO" id="GO:0032259">
    <property type="term" value="P:methylation"/>
    <property type="evidence" value="ECO:0007669"/>
    <property type="project" value="UniProtKB-KW"/>
</dbReference>
<comment type="similarity">
    <text evidence="2 6">Belongs to the methyltransferase superfamily.</text>
</comment>
<accession>A0AAV7EER4</accession>
<keyword evidence="3 6" id="KW-0489">Methyltransferase</keyword>
<comment type="caution">
    <text evidence="7">The sequence shown here is derived from an EMBL/GenBank/DDBJ whole genome shotgun (WGS) entry which is preliminary data.</text>
</comment>
<keyword evidence="6" id="KW-0472">Membrane</keyword>
<evidence type="ECO:0000256" key="6">
    <source>
        <dbReference type="RuleBase" id="RU366043"/>
    </source>
</evidence>
<dbReference type="InterPro" id="IPR004159">
    <property type="entry name" value="Put_SAM_MeTrfase"/>
</dbReference>
<dbReference type="PANTHER" id="PTHR10108">
    <property type="entry name" value="SAM-DEPENDENT METHYLTRANSFERASE"/>
    <property type="match status" value="1"/>
</dbReference>
<evidence type="ECO:0000313" key="7">
    <source>
        <dbReference type="EMBL" id="KAG9447134.1"/>
    </source>
</evidence>
<keyword evidence="6" id="KW-0812">Transmembrane</keyword>
<comment type="subcellular location">
    <subcellularLocation>
        <location evidence="5">Endomembrane system</location>
        <topology evidence="5">Single-pass membrane protein</topology>
    </subcellularLocation>
    <subcellularLocation>
        <location evidence="1 6">Membrane</location>
        <topology evidence="1 6">Single-pass type II membrane protein</topology>
    </subcellularLocation>
</comment>
<evidence type="ECO:0000313" key="8">
    <source>
        <dbReference type="Proteomes" id="UP000825729"/>
    </source>
</evidence>
<evidence type="ECO:0000256" key="5">
    <source>
        <dbReference type="ARBA" id="ARBA00037847"/>
    </source>
</evidence>
<dbReference type="Pfam" id="PF03141">
    <property type="entry name" value="Methyltransf_29"/>
    <property type="match status" value="1"/>
</dbReference>
<evidence type="ECO:0000256" key="2">
    <source>
        <dbReference type="ARBA" id="ARBA00008361"/>
    </source>
</evidence>
<protein>
    <recommendedName>
        <fullName evidence="6">Methyltransferase</fullName>
        <ecNumber evidence="6">2.1.1.-</ecNumber>
    </recommendedName>
</protein>
<gene>
    <name evidence="7" type="ORF">H6P81_013262</name>
</gene>
<evidence type="ECO:0000256" key="4">
    <source>
        <dbReference type="ARBA" id="ARBA00022968"/>
    </source>
</evidence>
<evidence type="ECO:0000256" key="1">
    <source>
        <dbReference type="ARBA" id="ARBA00004606"/>
    </source>
</evidence>
<keyword evidence="6" id="KW-0808">Transferase</keyword>
<dbReference type="Proteomes" id="UP000825729">
    <property type="component" value="Unassembled WGS sequence"/>
</dbReference>
<feature type="transmembrane region" description="Helical" evidence="6">
    <location>
        <begin position="15"/>
        <end position="34"/>
    </location>
</feature>
<keyword evidence="6" id="KW-1133">Transmembrane helix</keyword>
<dbReference type="EMBL" id="JAINDJ010000005">
    <property type="protein sequence ID" value="KAG9447134.1"/>
    <property type="molecule type" value="Genomic_DNA"/>
</dbReference>
<dbReference type="AlphaFoldDB" id="A0AAV7EER4"/>
<dbReference type="SUPFAM" id="SSF53335">
    <property type="entry name" value="S-adenosyl-L-methionine-dependent methyltransferases"/>
    <property type="match status" value="1"/>
</dbReference>
<dbReference type="PANTHER" id="PTHR10108:SF968">
    <property type="entry name" value="METHYLTRANSFERASE PMT19-RELATED"/>
    <property type="match status" value="1"/>
</dbReference>
<evidence type="ECO:0000256" key="3">
    <source>
        <dbReference type="ARBA" id="ARBA00022603"/>
    </source>
</evidence>
<dbReference type="EC" id="2.1.1.-" evidence="6"/>
<dbReference type="GO" id="GO:0016020">
    <property type="term" value="C:membrane"/>
    <property type="evidence" value="ECO:0007669"/>
    <property type="project" value="UniProtKB-SubCell"/>
</dbReference>
<organism evidence="7 8">
    <name type="scientific">Aristolochia fimbriata</name>
    <name type="common">White veined hardy Dutchman's pipe vine</name>
    <dbReference type="NCBI Taxonomy" id="158543"/>
    <lineage>
        <taxon>Eukaryota</taxon>
        <taxon>Viridiplantae</taxon>
        <taxon>Streptophyta</taxon>
        <taxon>Embryophyta</taxon>
        <taxon>Tracheophyta</taxon>
        <taxon>Spermatophyta</taxon>
        <taxon>Magnoliopsida</taxon>
        <taxon>Magnoliidae</taxon>
        <taxon>Piperales</taxon>
        <taxon>Aristolochiaceae</taxon>
        <taxon>Aristolochia</taxon>
    </lineage>
</organism>
<proteinExistence type="inferred from homology"/>
<sequence length="230" mass="25799">MPSFVFPGSLCRRRLAVAVLVAGLCSFCYYVGLYNNIQSLGNAKAPDAPPNCLQFNFSKTTTKTPTVVFDFEPHHRSPSLPSNPSTHLPALELCPENFTHYCPCQDLTRMKRFFEKGNVVYKERHCPGKEEVVRCLIPKPRGYRTPFPWPASRDVAWFPNVPFKTLTETKGSQNWVRLEGRKLVFPGGGTSFQAGVKGYVEQIRRFVPLKKGTIRTVLDIGCGSNRVGAE</sequence>
<dbReference type="GO" id="GO:0005768">
    <property type="term" value="C:endosome"/>
    <property type="evidence" value="ECO:0007669"/>
    <property type="project" value="TreeGrafter"/>
</dbReference>
<dbReference type="GO" id="GO:0005802">
    <property type="term" value="C:trans-Golgi network"/>
    <property type="evidence" value="ECO:0007669"/>
    <property type="project" value="TreeGrafter"/>
</dbReference>
<name>A0AAV7EER4_ARIFI</name>
<keyword evidence="8" id="KW-1185">Reference proteome</keyword>
<dbReference type="GO" id="GO:0008168">
    <property type="term" value="F:methyltransferase activity"/>
    <property type="evidence" value="ECO:0007669"/>
    <property type="project" value="UniProtKB-UniRule"/>
</dbReference>
<keyword evidence="4 6" id="KW-0735">Signal-anchor</keyword>
<dbReference type="InterPro" id="IPR029063">
    <property type="entry name" value="SAM-dependent_MTases_sf"/>
</dbReference>